<sequence>MLSLAKITEHLGSGEFGTVCKGFWHTNSGRLEVAIKMAQNQATDQDKVRFLQEAATLGQFQHPNIVRLHGVVTVNDPVMILLELMKKGDLKNYLKTLRPAGEMVVQPQMKQRLLRFCTEVALGLEYLAKKSFIHRDIAARNILLADNCTCKIADFGMSRDLEDQDYYCSVGGKVPFKWTAPEALHYRKYSSASDVWSYGVLLWEIWSLGHTPYKDYNTTEEVRQSPA</sequence>
<comment type="subcellular location">
    <subcellularLocation>
        <location evidence="1">Membrane</location>
        <topology evidence="1">Single-pass membrane protein</topology>
    </subcellularLocation>
</comment>
<reference evidence="5" key="1">
    <citation type="submission" date="2023-03" db="EMBL/GenBank/DDBJ databases">
        <authorList>
            <person name="Steffen K."/>
            <person name="Cardenas P."/>
        </authorList>
    </citation>
    <scope>NUCLEOTIDE SEQUENCE</scope>
</reference>
<dbReference type="Proteomes" id="UP001174909">
    <property type="component" value="Unassembled WGS sequence"/>
</dbReference>
<keyword evidence="5" id="KW-0675">Receptor</keyword>
<dbReference type="GO" id="GO:0004714">
    <property type="term" value="F:transmembrane receptor protein tyrosine kinase activity"/>
    <property type="evidence" value="ECO:0007669"/>
    <property type="project" value="UniProtKB-EC"/>
</dbReference>
<accession>A0AA35WEN4</accession>
<dbReference type="InterPro" id="IPR000719">
    <property type="entry name" value="Prot_kinase_dom"/>
</dbReference>
<dbReference type="AlphaFoldDB" id="A0AA35WEN4"/>
<dbReference type="PROSITE" id="PS00107">
    <property type="entry name" value="PROTEIN_KINASE_ATP"/>
    <property type="match status" value="1"/>
</dbReference>
<evidence type="ECO:0000313" key="6">
    <source>
        <dbReference type="Proteomes" id="UP001174909"/>
    </source>
</evidence>
<keyword evidence="6" id="KW-1185">Reference proteome</keyword>
<evidence type="ECO:0000256" key="1">
    <source>
        <dbReference type="ARBA" id="ARBA00004167"/>
    </source>
</evidence>
<dbReference type="GO" id="GO:0043235">
    <property type="term" value="C:receptor complex"/>
    <property type="evidence" value="ECO:0007669"/>
    <property type="project" value="TreeGrafter"/>
</dbReference>
<gene>
    <name evidence="5" type="ORF">GBAR_LOCUS9030</name>
</gene>
<dbReference type="EMBL" id="CASHTH010001363">
    <property type="protein sequence ID" value="CAI8014456.1"/>
    <property type="molecule type" value="Genomic_DNA"/>
</dbReference>
<dbReference type="GO" id="GO:0007169">
    <property type="term" value="P:cell surface receptor protein tyrosine kinase signaling pathway"/>
    <property type="evidence" value="ECO:0007669"/>
    <property type="project" value="TreeGrafter"/>
</dbReference>
<dbReference type="PRINTS" id="PR00109">
    <property type="entry name" value="TYRKINASE"/>
</dbReference>
<keyword evidence="3" id="KW-0547">Nucleotide-binding</keyword>
<feature type="domain" description="Protein kinase" evidence="4">
    <location>
        <begin position="5"/>
        <end position="227"/>
    </location>
</feature>
<protein>
    <submittedName>
        <fullName evidence="5">Ephrin type-B receptor 3</fullName>
    </submittedName>
</protein>
<dbReference type="InterPro" id="IPR001245">
    <property type="entry name" value="Ser-Thr/Tyr_kinase_cat_dom"/>
</dbReference>
<dbReference type="InterPro" id="IPR017441">
    <property type="entry name" value="Protein_kinase_ATP_BS"/>
</dbReference>
<dbReference type="SMART" id="SM00219">
    <property type="entry name" value="TyrKc"/>
    <property type="match status" value="1"/>
</dbReference>
<dbReference type="PROSITE" id="PS00109">
    <property type="entry name" value="PROTEIN_KINASE_TYR"/>
    <property type="match status" value="1"/>
</dbReference>
<dbReference type="PANTHER" id="PTHR24416">
    <property type="entry name" value="TYROSINE-PROTEIN KINASE RECEPTOR"/>
    <property type="match status" value="1"/>
</dbReference>
<comment type="caution">
    <text evidence="5">The sequence shown here is derived from an EMBL/GenBank/DDBJ whole genome shotgun (WGS) entry which is preliminary data.</text>
</comment>
<evidence type="ECO:0000313" key="5">
    <source>
        <dbReference type="EMBL" id="CAI8014456.1"/>
    </source>
</evidence>
<organism evidence="5 6">
    <name type="scientific">Geodia barretti</name>
    <name type="common">Barrett's horny sponge</name>
    <dbReference type="NCBI Taxonomy" id="519541"/>
    <lineage>
        <taxon>Eukaryota</taxon>
        <taxon>Metazoa</taxon>
        <taxon>Porifera</taxon>
        <taxon>Demospongiae</taxon>
        <taxon>Heteroscleromorpha</taxon>
        <taxon>Tetractinellida</taxon>
        <taxon>Astrophorina</taxon>
        <taxon>Geodiidae</taxon>
        <taxon>Geodia</taxon>
    </lineage>
</organism>
<dbReference type="Gene3D" id="1.10.510.10">
    <property type="entry name" value="Transferase(Phosphotransferase) domain 1"/>
    <property type="match status" value="1"/>
</dbReference>
<keyword evidence="3" id="KW-0067">ATP-binding</keyword>
<dbReference type="InterPro" id="IPR050122">
    <property type="entry name" value="RTK"/>
</dbReference>
<evidence type="ECO:0000256" key="3">
    <source>
        <dbReference type="PROSITE-ProRule" id="PRU10141"/>
    </source>
</evidence>
<feature type="non-terminal residue" evidence="5">
    <location>
        <position position="1"/>
    </location>
</feature>
<name>A0AA35WEN4_GEOBA</name>
<dbReference type="PIRSF" id="PIRSF000654">
    <property type="entry name" value="Integrin-linked_kinase"/>
    <property type="match status" value="1"/>
</dbReference>
<dbReference type="InterPro" id="IPR011009">
    <property type="entry name" value="Kinase-like_dom_sf"/>
</dbReference>
<dbReference type="GO" id="GO:0005886">
    <property type="term" value="C:plasma membrane"/>
    <property type="evidence" value="ECO:0007669"/>
    <property type="project" value="TreeGrafter"/>
</dbReference>
<dbReference type="Gene3D" id="3.30.200.20">
    <property type="entry name" value="Phosphorylase Kinase, domain 1"/>
    <property type="match status" value="1"/>
</dbReference>
<proteinExistence type="predicted"/>
<feature type="binding site" evidence="3">
    <location>
        <position position="36"/>
    </location>
    <ligand>
        <name>ATP</name>
        <dbReference type="ChEBI" id="CHEBI:30616"/>
    </ligand>
</feature>
<dbReference type="SUPFAM" id="SSF56112">
    <property type="entry name" value="Protein kinase-like (PK-like)"/>
    <property type="match status" value="1"/>
</dbReference>
<evidence type="ECO:0000259" key="4">
    <source>
        <dbReference type="PROSITE" id="PS50011"/>
    </source>
</evidence>
<dbReference type="InterPro" id="IPR020635">
    <property type="entry name" value="Tyr_kinase_cat_dom"/>
</dbReference>
<dbReference type="InterPro" id="IPR008266">
    <property type="entry name" value="Tyr_kinase_AS"/>
</dbReference>
<dbReference type="PROSITE" id="PS50011">
    <property type="entry name" value="PROTEIN_KINASE_DOM"/>
    <property type="match status" value="1"/>
</dbReference>
<dbReference type="CDD" id="cd00192">
    <property type="entry name" value="PTKc"/>
    <property type="match status" value="1"/>
</dbReference>
<evidence type="ECO:0000256" key="2">
    <source>
        <dbReference type="ARBA" id="ARBA00051243"/>
    </source>
</evidence>
<dbReference type="PANTHER" id="PTHR24416:SF631">
    <property type="entry name" value="SERINE_THREONINE_TYROSINE KINASE 1"/>
    <property type="match status" value="1"/>
</dbReference>
<dbReference type="GO" id="GO:0005524">
    <property type="term" value="F:ATP binding"/>
    <property type="evidence" value="ECO:0007669"/>
    <property type="project" value="UniProtKB-UniRule"/>
</dbReference>
<comment type="catalytic activity">
    <reaction evidence="2">
        <text>L-tyrosyl-[protein] + ATP = O-phospho-L-tyrosyl-[protein] + ADP + H(+)</text>
        <dbReference type="Rhea" id="RHEA:10596"/>
        <dbReference type="Rhea" id="RHEA-COMP:10136"/>
        <dbReference type="Rhea" id="RHEA-COMP:20101"/>
        <dbReference type="ChEBI" id="CHEBI:15378"/>
        <dbReference type="ChEBI" id="CHEBI:30616"/>
        <dbReference type="ChEBI" id="CHEBI:46858"/>
        <dbReference type="ChEBI" id="CHEBI:61978"/>
        <dbReference type="ChEBI" id="CHEBI:456216"/>
        <dbReference type="EC" id="2.7.10.1"/>
    </reaction>
</comment>
<dbReference type="Pfam" id="PF07714">
    <property type="entry name" value="PK_Tyr_Ser-Thr"/>
    <property type="match status" value="1"/>
</dbReference>